<feature type="region of interest" description="Disordered" evidence="1">
    <location>
        <begin position="75"/>
        <end position="94"/>
    </location>
</feature>
<proteinExistence type="predicted"/>
<dbReference type="RefSeq" id="WP_110343789.1">
    <property type="nucleotide sequence ID" value="NZ_JBHVKT010000033.1"/>
</dbReference>
<dbReference type="PROSITE" id="PS51257">
    <property type="entry name" value="PROKAR_LIPOPROTEIN"/>
    <property type="match status" value="1"/>
</dbReference>
<dbReference type="AlphaFoldDB" id="A0A318LCF0"/>
<evidence type="ECO:0000256" key="1">
    <source>
        <dbReference type="SAM" id="MobiDB-lite"/>
    </source>
</evidence>
<protein>
    <recommendedName>
        <fullName evidence="5">GerMN domain-containing protein</fullName>
    </recommendedName>
</protein>
<dbReference type="EMBL" id="MASU01000023">
    <property type="protein sequence ID" value="PXY17929.1"/>
    <property type="molecule type" value="Genomic_DNA"/>
</dbReference>
<accession>A0A318LCF0</accession>
<evidence type="ECO:0000313" key="4">
    <source>
        <dbReference type="Proteomes" id="UP000247892"/>
    </source>
</evidence>
<organism evidence="3 4">
    <name type="scientific">Prauserella flavalba</name>
    <dbReference type="NCBI Taxonomy" id="1477506"/>
    <lineage>
        <taxon>Bacteria</taxon>
        <taxon>Bacillati</taxon>
        <taxon>Actinomycetota</taxon>
        <taxon>Actinomycetes</taxon>
        <taxon>Pseudonocardiales</taxon>
        <taxon>Pseudonocardiaceae</taxon>
        <taxon>Prauserella</taxon>
    </lineage>
</organism>
<gene>
    <name evidence="3" type="ORF">BA062_36330</name>
</gene>
<dbReference type="OrthoDB" id="3626511at2"/>
<keyword evidence="2" id="KW-0732">Signal</keyword>
<feature type="signal peptide" evidence="2">
    <location>
        <begin position="1"/>
        <end position="22"/>
    </location>
</feature>
<reference evidence="3 4" key="1">
    <citation type="submission" date="2016-07" db="EMBL/GenBank/DDBJ databases">
        <title>Draft genome sequence of Prauserella sp. YIM 121212, isolated from alkaline soil.</title>
        <authorList>
            <person name="Ruckert C."/>
            <person name="Albersmeier A."/>
            <person name="Jiang C.-L."/>
            <person name="Jiang Y."/>
            <person name="Kalinowski J."/>
            <person name="Schneider O."/>
            <person name="Winkler A."/>
            <person name="Zotchev S.B."/>
        </authorList>
    </citation>
    <scope>NUCLEOTIDE SEQUENCE [LARGE SCALE GENOMIC DNA]</scope>
    <source>
        <strain evidence="3 4">YIM 121212</strain>
    </source>
</reference>
<feature type="chain" id="PRO_5038764723" description="GerMN domain-containing protein" evidence="2">
    <location>
        <begin position="23"/>
        <end position="150"/>
    </location>
</feature>
<evidence type="ECO:0000313" key="3">
    <source>
        <dbReference type="EMBL" id="PXY17929.1"/>
    </source>
</evidence>
<evidence type="ECO:0000256" key="2">
    <source>
        <dbReference type="SAM" id="SignalP"/>
    </source>
</evidence>
<dbReference type="Proteomes" id="UP000247892">
    <property type="component" value="Unassembled WGS sequence"/>
</dbReference>
<keyword evidence="4" id="KW-1185">Reference proteome</keyword>
<evidence type="ECO:0008006" key="5">
    <source>
        <dbReference type="Google" id="ProtNLM"/>
    </source>
</evidence>
<sequence>MRRGLWPGVAALLALAGCGVQPSGVIVGASPPSGAAAPGPATTLYFLSAGRPFPVLRAGPPLSYADTLAELAAGPTEEERARGLGTEVPPEAAPFTVTASGAGRVVVTLSMSPERLSTVATEQIACTAADRRGEVVLFGEGQGRSARCPR</sequence>
<comment type="caution">
    <text evidence="3">The sequence shown here is derived from an EMBL/GenBank/DDBJ whole genome shotgun (WGS) entry which is preliminary data.</text>
</comment>
<name>A0A318LCF0_9PSEU</name>